<organism evidence="6 7">
    <name type="scientific">Colwellia psychrerythraea</name>
    <name type="common">Vibrio psychroerythus</name>
    <dbReference type="NCBI Taxonomy" id="28229"/>
    <lineage>
        <taxon>Bacteria</taxon>
        <taxon>Pseudomonadati</taxon>
        <taxon>Pseudomonadota</taxon>
        <taxon>Gammaproteobacteria</taxon>
        <taxon>Alteromonadales</taxon>
        <taxon>Colwelliaceae</taxon>
        <taxon>Colwellia</taxon>
    </lineage>
</organism>
<keyword evidence="2" id="KW-0812">Transmembrane</keyword>
<accession>A0A099KWD3</accession>
<evidence type="ECO:0000313" key="6">
    <source>
        <dbReference type="EMBL" id="KGJ93963.1"/>
    </source>
</evidence>
<dbReference type="GO" id="GO:0005886">
    <property type="term" value="C:plasma membrane"/>
    <property type="evidence" value="ECO:0007669"/>
    <property type="project" value="InterPro"/>
</dbReference>
<gene>
    <name evidence="6" type="ORF">GAB14E_2518</name>
</gene>
<dbReference type="InterPro" id="IPR007452">
    <property type="entry name" value="TamB_C"/>
</dbReference>
<dbReference type="PANTHER" id="PTHR36985">
    <property type="entry name" value="TRANSLOCATION AND ASSEMBLY MODULE SUBUNIT TAMB"/>
    <property type="match status" value="1"/>
</dbReference>
<dbReference type="OrthoDB" id="5555605at2"/>
<evidence type="ECO:0000256" key="4">
    <source>
        <dbReference type="ARBA" id="ARBA00023136"/>
    </source>
</evidence>
<dbReference type="Pfam" id="PF04357">
    <property type="entry name" value="TamB"/>
    <property type="match status" value="1"/>
</dbReference>
<evidence type="ECO:0000256" key="2">
    <source>
        <dbReference type="ARBA" id="ARBA00022692"/>
    </source>
</evidence>
<evidence type="ECO:0000256" key="1">
    <source>
        <dbReference type="ARBA" id="ARBA00004167"/>
    </source>
</evidence>
<comment type="caution">
    <text evidence="6">The sequence shown here is derived from an EMBL/GenBank/DDBJ whole genome shotgun (WGS) entry which is preliminary data.</text>
</comment>
<dbReference type="PANTHER" id="PTHR36985:SF1">
    <property type="entry name" value="TRANSLOCATION AND ASSEMBLY MODULE SUBUNIT TAMB"/>
    <property type="match status" value="1"/>
</dbReference>
<evidence type="ECO:0000256" key="3">
    <source>
        <dbReference type="ARBA" id="ARBA00022989"/>
    </source>
</evidence>
<sequence length="1337" mass="148550">MIWRNRMYKLTYKVMKWLILLFCLFTVLLTTPIGSQLTISLVNNIDGINADYKAGSLIRDIELNSFHLNLATLDIKVTDLAAEIDFSCSWRKKLCLEALRVNTFSLTYINDNLQDNLDKKSDGRSKDEALVNTVSIDATTENTATLNDDRLFVMPFAIEAQAVEFTKSHLAINQTVIDIEQFTAQLDIKASQFSILQPNADKLTIALAKNTSDEKHSSTKNQTNNTQEMANSVHTAFSTLPEVPLPISLNIQQLFVDKLRIIDHQTQKNNTVKSAVKSKSQWPYQQSHLSGTWVKSDVNITNFKTNTVEYKISQSTLKTELIPPYKINAQLVAQLTNIAHWPQASGSTIDLSLQGSFDDLTVSTTSKGSVVLTSQAHINLTKQQLPFTLQLSADKLPLPLSLAQYGKPSSLSLELAGNLVEQTINLTSRLNSYGYKDAQLNVSAKHQQGLITFKELAFNEQDSHSQLDIHGSIDFQSEITSWQLFAESPGFTLPKINLKALVFPQAINSSAKNSVNPSVNAQSQANVIEDILPDVINGRVLGKITSAGSWSESQWSLFINNTDVSATINDSVIIIKGDIALNQSGYLSSGDLAQAELLIAVDKDQLTLQTSGNENWQVKGQLVITEINRWYALVSGSIDSYFTITGDKKDPVISLHNKFGQLNWQQFHSPSLDIIASYQPFRKHKINLTLNNKRLKITDKNNSLSLQDIVLKFSGDINKQKFKLGWQGDLAGKLKFTSQWHESLNQWQSTIEEAALTYQQETWQNTHDFSLNFNVDKQQLFIDKHCWQGTGLDICLPNDAIIGESGDISLGLNLDLSLIDALVLPKEVQLQSKVSGEIKAKWSPTQAISAQANFTVSSGNITVHDEYREQQVSQWRDGELSFKLNENLLSSKFQLNDAQDRRLININSKVNLVDDFAINTQIELNQFNLQPFQSLIGNVVNLQGLISSMLTVKGTIKVPLINGYLALNNGELLLSQNPNKLEHINAEVQINNNQANLLGEFSIKDNKAKIKGQLAWQNNFIMDIDLYAEQLPLVFPPQLAVKVSPRLNFLLKEKILTITGNLDVLAGNYNIEKLPHGSIDLSDDVIIIDAQGKEVFKEKSGLAIETNVSINIKKAFNVTGQGLESHLFGQLQVTQQQKQPLQLFGNIQSVNGSYQAYGQKLTIEKGELTFNGPLTNPYFNLRASRHIKAEDIEVGLQITGLADNLDMQLFSTPTMEAPEMLSYLARGRGLDSGGGSSSAAASMLIGFGVTNSVGLFDQLEKLPLISNIAVDTEGEGDTTQATISGYVGDRVYLKYGIGVYEPINELTVRLYLLNRLWLEIVSGIEQSSDLYYSFDID</sequence>
<dbReference type="EMBL" id="JQEC01000021">
    <property type="protein sequence ID" value="KGJ93963.1"/>
    <property type="molecule type" value="Genomic_DNA"/>
</dbReference>
<evidence type="ECO:0000259" key="5">
    <source>
        <dbReference type="Pfam" id="PF04357"/>
    </source>
</evidence>
<keyword evidence="4" id="KW-0472">Membrane</keyword>
<proteinExistence type="predicted"/>
<dbReference type="GO" id="GO:0009306">
    <property type="term" value="P:protein secretion"/>
    <property type="evidence" value="ECO:0007669"/>
    <property type="project" value="InterPro"/>
</dbReference>
<name>A0A099KWD3_COLPS</name>
<comment type="subcellular location">
    <subcellularLocation>
        <location evidence="1">Membrane</location>
        <topology evidence="1">Single-pass membrane protein</topology>
    </subcellularLocation>
</comment>
<reference evidence="6 7" key="1">
    <citation type="submission" date="2014-08" db="EMBL/GenBank/DDBJ databases">
        <title>Genomic and Phenotypic Diversity of Colwellia psychrerythraea strains from Disparate Marine Basins.</title>
        <authorList>
            <person name="Techtmann S.M."/>
            <person name="Stelling S.C."/>
            <person name="Utturkar S.M."/>
            <person name="Alshibli N."/>
            <person name="Harris A."/>
            <person name="Brown S.D."/>
            <person name="Hazen T.C."/>
        </authorList>
    </citation>
    <scope>NUCLEOTIDE SEQUENCE [LARGE SCALE GENOMIC DNA]</scope>
    <source>
        <strain evidence="6 7">GAB14E</strain>
    </source>
</reference>
<protein>
    <recommendedName>
        <fullName evidence="5">Translocation and assembly module TamB C-terminal domain-containing protein</fullName>
    </recommendedName>
</protein>
<feature type="domain" description="Translocation and assembly module TamB C-terminal" evidence="5">
    <location>
        <begin position="1004"/>
        <end position="1335"/>
    </location>
</feature>
<evidence type="ECO:0000313" key="7">
    <source>
        <dbReference type="Proteomes" id="UP000029868"/>
    </source>
</evidence>
<dbReference type="GO" id="GO:0097347">
    <property type="term" value="C:TAM protein secretion complex"/>
    <property type="evidence" value="ECO:0007669"/>
    <property type="project" value="TreeGrafter"/>
</dbReference>
<dbReference type="Proteomes" id="UP000029868">
    <property type="component" value="Unassembled WGS sequence"/>
</dbReference>
<dbReference type="PATRIC" id="fig|28229.3.peg.2141"/>
<keyword evidence="3" id="KW-1133">Transmembrane helix</keyword>